<dbReference type="Proteomes" id="UP000886523">
    <property type="component" value="Unassembled WGS sequence"/>
</dbReference>
<comment type="caution">
    <text evidence="1">The sequence shown here is derived from an EMBL/GenBank/DDBJ whole genome shotgun (WGS) entry which is preliminary data.</text>
</comment>
<dbReference type="OrthoDB" id="272266at2759"/>
<protein>
    <submittedName>
        <fullName evidence="1">Uncharacterized protein</fullName>
    </submittedName>
</protein>
<name>A0A9P6AL07_9AGAM</name>
<dbReference type="AlphaFoldDB" id="A0A9P6AL07"/>
<accession>A0A9P6AL07</accession>
<keyword evidence="2" id="KW-1185">Reference proteome</keyword>
<proteinExistence type="predicted"/>
<gene>
    <name evidence="1" type="ORF">BS47DRAFT_1398319</name>
</gene>
<sequence length="137" mass="15377">MWQLCAGHGMTADKLAHISRSGPVANIKKVGSKLATRTILLALTEKGKQTFVVKQMMLLDLWMSAHRLPIDPTYFAILECKQSDEDDIPTEKADALQKEVDQIWSSITEHLSPPDTSELAESLDIEFDSEEHEALER</sequence>
<dbReference type="EMBL" id="MU129072">
    <property type="protein sequence ID" value="KAF9507799.1"/>
    <property type="molecule type" value="Genomic_DNA"/>
</dbReference>
<evidence type="ECO:0000313" key="2">
    <source>
        <dbReference type="Proteomes" id="UP000886523"/>
    </source>
</evidence>
<organism evidence="1 2">
    <name type="scientific">Hydnum rufescens UP504</name>
    <dbReference type="NCBI Taxonomy" id="1448309"/>
    <lineage>
        <taxon>Eukaryota</taxon>
        <taxon>Fungi</taxon>
        <taxon>Dikarya</taxon>
        <taxon>Basidiomycota</taxon>
        <taxon>Agaricomycotina</taxon>
        <taxon>Agaricomycetes</taxon>
        <taxon>Cantharellales</taxon>
        <taxon>Hydnaceae</taxon>
        <taxon>Hydnum</taxon>
    </lineage>
</organism>
<reference evidence="1" key="1">
    <citation type="journal article" date="2020" name="Nat. Commun.">
        <title>Large-scale genome sequencing of mycorrhizal fungi provides insights into the early evolution of symbiotic traits.</title>
        <authorList>
            <person name="Miyauchi S."/>
            <person name="Kiss E."/>
            <person name="Kuo A."/>
            <person name="Drula E."/>
            <person name="Kohler A."/>
            <person name="Sanchez-Garcia M."/>
            <person name="Morin E."/>
            <person name="Andreopoulos B."/>
            <person name="Barry K.W."/>
            <person name="Bonito G."/>
            <person name="Buee M."/>
            <person name="Carver A."/>
            <person name="Chen C."/>
            <person name="Cichocki N."/>
            <person name="Clum A."/>
            <person name="Culley D."/>
            <person name="Crous P.W."/>
            <person name="Fauchery L."/>
            <person name="Girlanda M."/>
            <person name="Hayes R.D."/>
            <person name="Keri Z."/>
            <person name="LaButti K."/>
            <person name="Lipzen A."/>
            <person name="Lombard V."/>
            <person name="Magnuson J."/>
            <person name="Maillard F."/>
            <person name="Murat C."/>
            <person name="Nolan M."/>
            <person name="Ohm R.A."/>
            <person name="Pangilinan J."/>
            <person name="Pereira M.F."/>
            <person name="Perotto S."/>
            <person name="Peter M."/>
            <person name="Pfister S."/>
            <person name="Riley R."/>
            <person name="Sitrit Y."/>
            <person name="Stielow J.B."/>
            <person name="Szollosi G."/>
            <person name="Zifcakova L."/>
            <person name="Stursova M."/>
            <person name="Spatafora J.W."/>
            <person name="Tedersoo L."/>
            <person name="Vaario L.M."/>
            <person name="Yamada A."/>
            <person name="Yan M."/>
            <person name="Wang P."/>
            <person name="Xu J."/>
            <person name="Bruns T."/>
            <person name="Baldrian P."/>
            <person name="Vilgalys R."/>
            <person name="Dunand C."/>
            <person name="Henrissat B."/>
            <person name="Grigoriev I.V."/>
            <person name="Hibbett D."/>
            <person name="Nagy L.G."/>
            <person name="Martin F.M."/>
        </authorList>
    </citation>
    <scope>NUCLEOTIDE SEQUENCE</scope>
    <source>
        <strain evidence="1">UP504</strain>
    </source>
</reference>
<evidence type="ECO:0000313" key="1">
    <source>
        <dbReference type="EMBL" id="KAF9507799.1"/>
    </source>
</evidence>